<keyword evidence="3" id="KW-1185">Reference proteome</keyword>
<evidence type="ECO:0000256" key="1">
    <source>
        <dbReference type="SAM" id="Coils"/>
    </source>
</evidence>
<protein>
    <recommendedName>
        <fullName evidence="4">DUF3560 domain-containing protein</fullName>
    </recommendedName>
</protein>
<name>K9UF93_CHAP6</name>
<dbReference type="InterPro" id="IPR021944">
    <property type="entry name" value="DUF3560"/>
</dbReference>
<sequence length="297" mass="34321">MQLNLFDDSVNTPASTELEEKAQEILDNRRDRFESRRERRLDNAHRLGLKNRKLSKSFYERSTSMARCIPMGQPILVGHHSEKRDRRFRRRMWDVMGKSVAASDKAEYYEQKAEAIESNQSIFSDDPDAIEKLKEKIAAAIDRQDFMKAGNKIVKSKKLTIEQKTEQLKAAGHSPMILQPDFCGRVGYADYELTNNNANIRRMKQRLAQLEKALVNAVEVGDTEEEYPDLDLIVRHARTINRVQLIFSGKPSVQIRNLLKSHGFRWAPSESAWQRHLNGFGCRYTLDAIETILKADR</sequence>
<dbReference type="EMBL" id="CP003600">
    <property type="protein sequence ID" value="AFY93111.1"/>
    <property type="molecule type" value="Genomic_DNA"/>
</dbReference>
<dbReference type="KEGG" id="cmp:Cha6605_2010"/>
<proteinExistence type="predicted"/>
<dbReference type="Pfam" id="PF12083">
    <property type="entry name" value="DUF3560"/>
    <property type="match status" value="1"/>
</dbReference>
<dbReference type="PATRIC" id="fig|1173020.3.peg.2277"/>
<dbReference type="Proteomes" id="UP000010366">
    <property type="component" value="Chromosome"/>
</dbReference>
<dbReference type="AlphaFoldDB" id="K9UF93"/>
<dbReference type="OrthoDB" id="9803716at2"/>
<keyword evidence="1" id="KW-0175">Coiled coil</keyword>
<dbReference type="RefSeq" id="WP_015159275.1">
    <property type="nucleotide sequence ID" value="NC_019697.1"/>
</dbReference>
<gene>
    <name evidence="2" type="ORF">Cha6605_2010</name>
</gene>
<dbReference type="eggNOG" id="COG4227">
    <property type="taxonomic scope" value="Bacteria"/>
</dbReference>
<evidence type="ECO:0008006" key="4">
    <source>
        <dbReference type="Google" id="ProtNLM"/>
    </source>
</evidence>
<evidence type="ECO:0000313" key="3">
    <source>
        <dbReference type="Proteomes" id="UP000010366"/>
    </source>
</evidence>
<evidence type="ECO:0000313" key="2">
    <source>
        <dbReference type="EMBL" id="AFY93111.1"/>
    </source>
</evidence>
<dbReference type="HOGENOM" id="CLU_066837_0_0_3"/>
<reference evidence="2 3" key="1">
    <citation type="submission" date="2012-05" db="EMBL/GenBank/DDBJ databases">
        <title>Finished chromosome of genome of Chamaesiphon sp. PCC 6605.</title>
        <authorList>
            <consortium name="US DOE Joint Genome Institute"/>
            <person name="Gugger M."/>
            <person name="Coursin T."/>
            <person name="Rippka R."/>
            <person name="Tandeau De Marsac N."/>
            <person name="Huntemann M."/>
            <person name="Wei C.-L."/>
            <person name="Han J."/>
            <person name="Detter J.C."/>
            <person name="Han C."/>
            <person name="Tapia R."/>
            <person name="Chen A."/>
            <person name="Kyrpides N."/>
            <person name="Mavromatis K."/>
            <person name="Markowitz V."/>
            <person name="Szeto E."/>
            <person name="Ivanova N."/>
            <person name="Pagani I."/>
            <person name="Pati A."/>
            <person name="Goodwin L."/>
            <person name="Nordberg H.P."/>
            <person name="Cantor M.N."/>
            <person name="Hua S.X."/>
            <person name="Woyke T."/>
            <person name="Kerfeld C.A."/>
        </authorList>
    </citation>
    <scope>NUCLEOTIDE SEQUENCE [LARGE SCALE GENOMIC DNA]</scope>
    <source>
        <strain evidence="3">ATCC 27169 / PCC 6605</strain>
    </source>
</reference>
<accession>K9UF93</accession>
<organism evidence="2 3">
    <name type="scientific">Chamaesiphon minutus (strain ATCC 27169 / PCC 6605)</name>
    <dbReference type="NCBI Taxonomy" id="1173020"/>
    <lineage>
        <taxon>Bacteria</taxon>
        <taxon>Bacillati</taxon>
        <taxon>Cyanobacteriota</taxon>
        <taxon>Cyanophyceae</taxon>
        <taxon>Gomontiellales</taxon>
        <taxon>Chamaesiphonaceae</taxon>
        <taxon>Chamaesiphon</taxon>
    </lineage>
</organism>
<feature type="coiled-coil region" evidence="1">
    <location>
        <begin position="193"/>
        <end position="220"/>
    </location>
</feature>
<dbReference type="STRING" id="1173020.Cha6605_2010"/>